<sequence length="278" mass="29064">MAAFPEGTPCWADAALPDVEAGKRFYGELFGWTFAPGEGTQTNAFSAGKLVAALTPKGDGRMPTVWGVYFATPNAYLLAGRITDAGGQVIVPPQQRGTTGIVAVAADPGGAVFGLWQAAERAGFEEQGKPGSYCWTEVYARDKGRANAFYETVFGFLGTDLEDGSVDFRLWSPRGAEPGPDTAIGGRSVITGAFPAEMPDHFLIYFCVEDCDAAAETVTALGGRVQAPPFDIPYGRIAVLTDNQGATFAVLAEPADENTPEEGADGTDPAPAPVPESG</sequence>
<protein>
    <submittedName>
        <fullName evidence="1">VOC family protein</fullName>
    </submittedName>
</protein>
<evidence type="ECO:0000313" key="1">
    <source>
        <dbReference type="EMBL" id="MEJ8635648.1"/>
    </source>
</evidence>
<gene>
    <name evidence="1" type="ORF">WKI67_19920</name>
</gene>
<keyword evidence="2" id="KW-1185">Reference proteome</keyword>
<dbReference type="EMBL" id="JBBKAJ010000022">
    <property type="protein sequence ID" value="MEJ8635648.1"/>
    <property type="molecule type" value="Genomic_DNA"/>
</dbReference>
<comment type="caution">
    <text evidence="1">The sequence shown here is derived from an EMBL/GenBank/DDBJ whole genome shotgun (WGS) entry which is preliminary data.</text>
</comment>
<dbReference type="Proteomes" id="UP001377168">
    <property type="component" value="Unassembled WGS sequence"/>
</dbReference>
<organism evidence="1 2">
    <name type="scientific">Streptomyces achmelvichensis</name>
    <dbReference type="NCBI Taxonomy" id="3134111"/>
    <lineage>
        <taxon>Bacteria</taxon>
        <taxon>Bacillati</taxon>
        <taxon>Actinomycetota</taxon>
        <taxon>Actinomycetes</taxon>
        <taxon>Kitasatosporales</taxon>
        <taxon>Streptomycetaceae</taxon>
        <taxon>Streptomyces</taxon>
    </lineage>
</organism>
<proteinExistence type="predicted"/>
<reference evidence="1" key="1">
    <citation type="submission" date="2024-03" db="EMBL/GenBank/DDBJ databases">
        <title>Novel Streptomyces species of biotechnological and ecological value are a feature of Machair soil.</title>
        <authorList>
            <person name="Prole J.R."/>
            <person name="Goodfellow M."/>
            <person name="Allenby N."/>
            <person name="Ward A.C."/>
        </authorList>
    </citation>
    <scope>NUCLEOTIDE SEQUENCE</scope>
    <source>
        <strain evidence="1">MS2.AVA.5</strain>
    </source>
</reference>
<evidence type="ECO:0000313" key="2">
    <source>
        <dbReference type="Proteomes" id="UP001377168"/>
    </source>
</evidence>
<name>A0ACC6PVX5_9ACTN</name>
<accession>A0ACC6PVX5</accession>